<dbReference type="RefSeq" id="WP_073585165.1">
    <property type="nucleotide sequence ID" value="NZ_AP024897.1"/>
</dbReference>
<evidence type="ECO:0000313" key="2">
    <source>
        <dbReference type="EMBL" id="SHO57829.1"/>
    </source>
</evidence>
<gene>
    <name evidence="2" type="ORF">VQ7734_03599</name>
</gene>
<protein>
    <submittedName>
        <fullName evidence="2">Uncharacterized protein</fullName>
    </submittedName>
</protein>
<reference evidence="3" key="1">
    <citation type="submission" date="2016-12" db="EMBL/GenBank/DDBJ databases">
        <authorList>
            <person name="Rodrigo-Torres L."/>
            <person name="Arahal R.D."/>
            <person name="Lucena T."/>
        </authorList>
    </citation>
    <scope>NUCLEOTIDE SEQUENCE [LARGE SCALE GENOMIC DNA]</scope>
</reference>
<dbReference type="STRING" id="1117707.VQ7734_03599"/>
<sequence>MTEINTLQVAASVRSLSQLEKQAEQTQKATTALTHAFEGLSKPVKTMQSAFADLNRVVTKSQKLTSLQRQLTTAKESTANLTQAVRQLNKTAGQGFGDKMQKEAQTGAAALNSLAQTLAQYKEDALFSDLIPDAMFEKADQLTSAFASLNSQLAQSAGQSGQQGSDGLFSGLIPDQASQQLDGMTQELAAFATDWETLISNVQNKGLDQIVAQSQEIGTNALKDFASDFGKAYGNQLKDELLPEDFMKHISGVDDFFDQLDEGWDYFTSRIQEKGLSGLWDEALDAGAEPFDEMLSSLSSGFKSQIVDTLVPEGLFDEFRQLGSVFSDLGWDGATSFFNGMFTPAEGSQSGSGGSGSGGSDSTLDATRQQYDSQTGLELDLTEQRESQKAQIESQYQQTRLQSASDFFNNIAELAVTSGGKQSKIAKAAAIAQATMKTYESATGAYAALAGIPYVGPALGAAAAAAAVAAGMANIQAIRSANFSGAYDHGGLIPSGKIGLVGEYGPELIAGPATVTSRRATAERSSGTSATASQVSFAPVINISGQTDNSARQTAQQVRSTLQGLMAEFITDQQRSGGMLNQQSEVS</sequence>
<feature type="region of interest" description="Disordered" evidence="1">
    <location>
        <begin position="345"/>
        <end position="365"/>
    </location>
</feature>
<dbReference type="EMBL" id="FRFG01000048">
    <property type="protein sequence ID" value="SHO57829.1"/>
    <property type="molecule type" value="Genomic_DNA"/>
</dbReference>
<keyword evidence="3" id="KW-1185">Reference proteome</keyword>
<dbReference type="OrthoDB" id="8019720at2"/>
<accession>A0A1M7YYS1</accession>
<proteinExistence type="predicted"/>
<feature type="compositionally biased region" description="Gly residues" evidence="1">
    <location>
        <begin position="350"/>
        <end position="359"/>
    </location>
</feature>
<evidence type="ECO:0000313" key="3">
    <source>
        <dbReference type="Proteomes" id="UP000184600"/>
    </source>
</evidence>
<dbReference type="Proteomes" id="UP000184600">
    <property type="component" value="Unassembled WGS sequence"/>
</dbReference>
<organism evidence="2 3">
    <name type="scientific">Vibrio quintilis</name>
    <dbReference type="NCBI Taxonomy" id="1117707"/>
    <lineage>
        <taxon>Bacteria</taxon>
        <taxon>Pseudomonadati</taxon>
        <taxon>Pseudomonadota</taxon>
        <taxon>Gammaproteobacteria</taxon>
        <taxon>Vibrionales</taxon>
        <taxon>Vibrionaceae</taxon>
        <taxon>Vibrio</taxon>
    </lineage>
</organism>
<dbReference type="AlphaFoldDB" id="A0A1M7YYS1"/>
<evidence type="ECO:0000256" key="1">
    <source>
        <dbReference type="SAM" id="MobiDB-lite"/>
    </source>
</evidence>
<name>A0A1M7YYS1_9VIBR</name>